<accession>A0ABV0IPH8</accession>
<dbReference type="InterPro" id="IPR013388">
    <property type="entry name" value="T3SS_OrgA/MxiK"/>
</dbReference>
<dbReference type="EMBL" id="JBDXMI010000001">
    <property type="protein sequence ID" value="MEO9383175.1"/>
    <property type="molecule type" value="Genomic_DNA"/>
</dbReference>
<gene>
    <name evidence="1" type="ORF">ABI908_03460</name>
</gene>
<dbReference type="Pfam" id="PF09482">
    <property type="entry name" value="OrgA_MxiK"/>
    <property type="match status" value="1"/>
</dbReference>
<evidence type="ECO:0000313" key="1">
    <source>
        <dbReference type="EMBL" id="MEO9383175.1"/>
    </source>
</evidence>
<reference evidence="1 2" key="1">
    <citation type="submission" date="2024-05" db="EMBL/GenBank/DDBJ databases">
        <authorList>
            <person name="De Oliveira J.P."/>
            <person name="Noriler S.A."/>
            <person name="De Oliveira A.G."/>
            <person name="Sipoli D.S."/>
        </authorList>
    </citation>
    <scope>NUCLEOTIDE SEQUENCE [LARGE SCALE GENOMIC DNA]</scope>
    <source>
        <strain evidence="1 2">LABIM192</strain>
    </source>
</reference>
<keyword evidence="2" id="KW-1185">Reference proteome</keyword>
<evidence type="ECO:0000313" key="2">
    <source>
        <dbReference type="Proteomes" id="UP001462502"/>
    </source>
</evidence>
<protein>
    <submittedName>
        <fullName evidence="1">Type III secretion apparatus protein OrgA/MxiK</fullName>
    </submittedName>
</protein>
<name>A0ABV0IPH8_9NEIS</name>
<comment type="caution">
    <text evidence="1">The sequence shown here is derived from an EMBL/GenBank/DDBJ whole genome shotgun (WGS) entry which is preliminary data.</text>
</comment>
<proteinExistence type="predicted"/>
<organism evidence="1 2">
    <name type="scientific">Chromobacterium phragmitis</name>
    <dbReference type="NCBI Taxonomy" id="2202141"/>
    <lineage>
        <taxon>Bacteria</taxon>
        <taxon>Pseudomonadati</taxon>
        <taxon>Pseudomonadota</taxon>
        <taxon>Betaproteobacteria</taxon>
        <taxon>Neisseriales</taxon>
        <taxon>Chromobacteriaceae</taxon>
        <taxon>Chromobacterium</taxon>
    </lineage>
</organism>
<dbReference type="RefSeq" id="WP_347937484.1">
    <property type="nucleotide sequence ID" value="NZ_CP158160.1"/>
</dbReference>
<sequence length="189" mass="20906">MDGALRTILFDPLSYLHPERLSLPPALSSPEGRRVVNDMLLAGYGLSTDWMPSPDDRSHRWWLESWRHLPQAAYLMGCQLRRAALAERGAILSLPGWAKSFAALSIADAGGAAMGENLPGHDGLLLAGYGQLLAWRARMPEALRQRLPLLFPSWVDANARAPSRPDTLLLTLALQYAKRHPHFPPSGRD</sequence>
<dbReference type="NCBIfam" id="TIGR02555">
    <property type="entry name" value="OrgA_MxiK"/>
    <property type="match status" value="1"/>
</dbReference>
<dbReference type="Proteomes" id="UP001462502">
    <property type="component" value="Unassembled WGS sequence"/>
</dbReference>